<dbReference type="EnsemblMetazoa" id="tetur38g00310.1">
    <property type="protein sequence ID" value="tetur38g00310.1"/>
    <property type="gene ID" value="tetur38g00310"/>
</dbReference>
<dbReference type="OMA" id="QFASKHT"/>
<dbReference type="InterPro" id="IPR001962">
    <property type="entry name" value="Asn_synthase"/>
</dbReference>
<keyword evidence="7 12" id="KW-0067">ATP-binding</keyword>
<gene>
    <name evidence="17" type="primary">107370165</name>
</gene>
<evidence type="ECO:0000256" key="6">
    <source>
        <dbReference type="ARBA" id="ARBA00022741"/>
    </source>
</evidence>
<dbReference type="InterPro" id="IPR029055">
    <property type="entry name" value="Ntn_hydrolases_N"/>
</dbReference>
<evidence type="ECO:0000256" key="9">
    <source>
        <dbReference type="ARBA" id="ARBA00022962"/>
    </source>
</evidence>
<keyword evidence="18" id="KW-1185">Reference proteome</keyword>
<dbReference type="InterPro" id="IPR050795">
    <property type="entry name" value="Asn_Synthetase"/>
</dbReference>
<dbReference type="UniPathway" id="UPA00134">
    <property type="reaction ID" value="UER00195"/>
</dbReference>
<evidence type="ECO:0000256" key="11">
    <source>
        <dbReference type="ARBA" id="ARBA00048741"/>
    </source>
</evidence>
<dbReference type="Pfam" id="PF13537">
    <property type="entry name" value="GATase_7"/>
    <property type="match status" value="1"/>
</dbReference>
<dbReference type="InterPro" id="IPR017932">
    <property type="entry name" value="GATase_2_dom"/>
</dbReference>
<evidence type="ECO:0000256" key="2">
    <source>
        <dbReference type="ARBA" id="ARBA00012737"/>
    </source>
</evidence>
<evidence type="ECO:0000256" key="13">
    <source>
        <dbReference type="PIRSR" id="PIRSR001589-1"/>
    </source>
</evidence>
<dbReference type="GO" id="GO:0005524">
    <property type="term" value="F:ATP binding"/>
    <property type="evidence" value="ECO:0007669"/>
    <property type="project" value="UniProtKB-KW"/>
</dbReference>
<dbReference type="eggNOG" id="KOG0571">
    <property type="taxonomic scope" value="Eukaryota"/>
</dbReference>
<keyword evidence="6 12" id="KW-0547">Nucleotide-binding</keyword>
<feature type="binding site" evidence="14">
    <location>
        <begin position="354"/>
        <end position="355"/>
    </location>
    <ligand>
        <name>ATP</name>
        <dbReference type="ChEBI" id="CHEBI:30616"/>
    </ligand>
</feature>
<dbReference type="OrthoDB" id="409189at2759"/>
<dbReference type="EC" id="6.3.5.4" evidence="2"/>
<dbReference type="FunFam" id="3.40.50.620:FF:000031">
    <property type="entry name" value="Asparagine synthase B"/>
    <property type="match status" value="1"/>
</dbReference>
<proteinExistence type="predicted"/>
<dbReference type="Gene3D" id="3.60.20.10">
    <property type="entry name" value="Glutamine Phosphoribosylpyrophosphate, subunit 1, domain 1"/>
    <property type="match status" value="1"/>
</dbReference>
<dbReference type="GO" id="GO:0070981">
    <property type="term" value="P:L-asparagine biosynthetic process"/>
    <property type="evidence" value="ECO:0007669"/>
    <property type="project" value="UniProtKB-UniPathway"/>
</dbReference>
<sequence length="568" mass="64071">MCAILAILLSSSDPEQIRKLALQLSKKQRHRGPDWSGIDVRTHTGPKGEKLTDALAHERLAIVDLIKGAQPLYDSTKEYILTVNGEIYNHRTIRQQIDAKDLTTLSDCEPIVHLYKKHGKSMIDQLDGVFAFVIAAPGKGDYFAARDPIGVFPLYYGRGSDGSWWFSSEVKSLMADCVEIREFPPGHYWTHKEGFHRWFNPIWWDEALIPKNTIDLKTLREAFEKAVVKRLMCDVPYGVLLSGGLDSSLVASIVCRHAANRVEEDEKSQAWYPRVHSFTIGLEGSPDLKAAKEVANFLGTVHHEFTYSIQEGLDALSDVIYHIESYDVTTIRASTPMFLMARKIKAFGFKMVLSGEGSDEIFGGYLYFHKAPSPKDFHVELCRKVKLLSRYDCLRANLATSAWGIEARVPFLDKDFLQLVMSLDPSVKMITDRPEGKLEKWVLRKAFDTPELPYLPSSILWRQKEQFSDGVGYQWIDSLKAFAESQITDAQMGCASTTFPFNPPTTKEAYLYRSIFKSHFPHYDADKLIPGGPSIACSTPTAVEWEKAWANQADPSGRAIQGVHVDSY</sequence>
<dbReference type="SUPFAM" id="SSF56235">
    <property type="entry name" value="N-terminal nucleophile aminohydrolases (Ntn hydrolases)"/>
    <property type="match status" value="1"/>
</dbReference>
<feature type="domain" description="Glutamine amidotransferase type-2" evidence="16">
    <location>
        <begin position="2"/>
        <end position="194"/>
    </location>
</feature>
<dbReference type="EMBL" id="CAEY01001080">
    <property type="status" value="NOT_ANNOTATED_CDS"/>
    <property type="molecule type" value="Genomic_DNA"/>
</dbReference>
<accession>T1L4C5</accession>
<evidence type="ECO:0000256" key="3">
    <source>
        <dbReference type="ARBA" id="ARBA00021389"/>
    </source>
</evidence>
<feature type="binding site" evidence="14">
    <location>
        <position position="107"/>
    </location>
    <ligand>
        <name>L-glutamine</name>
        <dbReference type="ChEBI" id="CHEBI:58359"/>
    </ligand>
</feature>
<feature type="site" description="Important for beta-aspartyl-AMP intermediate formation" evidence="15">
    <location>
        <position position="356"/>
    </location>
</feature>
<evidence type="ECO:0000313" key="18">
    <source>
        <dbReference type="Proteomes" id="UP000015104"/>
    </source>
</evidence>
<dbReference type="InterPro" id="IPR006426">
    <property type="entry name" value="Asn_synth_AEB"/>
</dbReference>
<dbReference type="NCBIfam" id="TIGR01536">
    <property type="entry name" value="asn_synth_AEB"/>
    <property type="match status" value="1"/>
</dbReference>
<dbReference type="PROSITE" id="PS51278">
    <property type="entry name" value="GATASE_TYPE_2"/>
    <property type="match status" value="1"/>
</dbReference>
<dbReference type="CDD" id="cd00712">
    <property type="entry name" value="AsnB"/>
    <property type="match status" value="1"/>
</dbReference>
<keyword evidence="4" id="KW-0436">Ligase</keyword>
<evidence type="ECO:0000259" key="16">
    <source>
        <dbReference type="PROSITE" id="PS51278"/>
    </source>
</evidence>
<dbReference type="PANTHER" id="PTHR11772">
    <property type="entry name" value="ASPARAGINE SYNTHETASE"/>
    <property type="match status" value="1"/>
</dbReference>
<dbReference type="Gene3D" id="3.40.50.620">
    <property type="entry name" value="HUPs"/>
    <property type="match status" value="1"/>
</dbReference>
<evidence type="ECO:0000256" key="5">
    <source>
        <dbReference type="ARBA" id="ARBA00022605"/>
    </source>
</evidence>
<evidence type="ECO:0000256" key="7">
    <source>
        <dbReference type="ARBA" id="ARBA00022840"/>
    </source>
</evidence>
<reference evidence="18" key="1">
    <citation type="submission" date="2011-08" db="EMBL/GenBank/DDBJ databases">
        <authorList>
            <person name="Rombauts S."/>
        </authorList>
    </citation>
    <scope>NUCLEOTIDE SEQUENCE</scope>
    <source>
        <strain evidence="18">London</strain>
    </source>
</reference>
<dbReference type="PANTHER" id="PTHR11772:SF2">
    <property type="entry name" value="ASPARAGINE SYNTHETASE [GLUTAMINE-HYDROLYZING]"/>
    <property type="match status" value="1"/>
</dbReference>
<evidence type="ECO:0000256" key="1">
    <source>
        <dbReference type="ARBA" id="ARBA00005187"/>
    </source>
</evidence>
<evidence type="ECO:0000256" key="8">
    <source>
        <dbReference type="ARBA" id="ARBA00022888"/>
    </source>
</evidence>
<comment type="catalytic activity">
    <reaction evidence="11">
        <text>L-aspartate + L-glutamine + ATP + H2O = L-asparagine + L-glutamate + AMP + diphosphate + H(+)</text>
        <dbReference type="Rhea" id="RHEA:12228"/>
        <dbReference type="ChEBI" id="CHEBI:15377"/>
        <dbReference type="ChEBI" id="CHEBI:15378"/>
        <dbReference type="ChEBI" id="CHEBI:29985"/>
        <dbReference type="ChEBI" id="CHEBI:29991"/>
        <dbReference type="ChEBI" id="CHEBI:30616"/>
        <dbReference type="ChEBI" id="CHEBI:33019"/>
        <dbReference type="ChEBI" id="CHEBI:58048"/>
        <dbReference type="ChEBI" id="CHEBI:58359"/>
        <dbReference type="ChEBI" id="CHEBI:456215"/>
        <dbReference type="EC" id="6.3.5.4"/>
    </reaction>
</comment>
<evidence type="ECO:0000256" key="12">
    <source>
        <dbReference type="PIRNR" id="PIRNR001589"/>
    </source>
</evidence>
<dbReference type="Proteomes" id="UP000015104">
    <property type="component" value="Unassembled WGS sequence"/>
</dbReference>
<organism evidence="17 18">
    <name type="scientific">Tetranychus urticae</name>
    <name type="common">Two-spotted spider mite</name>
    <dbReference type="NCBI Taxonomy" id="32264"/>
    <lineage>
        <taxon>Eukaryota</taxon>
        <taxon>Metazoa</taxon>
        <taxon>Ecdysozoa</taxon>
        <taxon>Arthropoda</taxon>
        <taxon>Chelicerata</taxon>
        <taxon>Arachnida</taxon>
        <taxon>Acari</taxon>
        <taxon>Acariformes</taxon>
        <taxon>Trombidiformes</taxon>
        <taxon>Prostigmata</taxon>
        <taxon>Eleutherengona</taxon>
        <taxon>Raphignathae</taxon>
        <taxon>Tetranychoidea</taxon>
        <taxon>Tetranychidae</taxon>
        <taxon>Tetranychus</taxon>
    </lineage>
</organism>
<dbReference type="HOGENOM" id="CLU_014658_2_2_1"/>
<keyword evidence="5 13" id="KW-0028">Amino-acid biosynthesis</keyword>
<comment type="pathway">
    <text evidence="1">Amino-acid biosynthesis; L-asparagine biosynthesis; L-asparagine from L-aspartate (L-Gln route): step 1/1.</text>
</comment>
<dbReference type="AlphaFoldDB" id="T1L4C5"/>
<dbReference type="PIRSF" id="PIRSF001589">
    <property type="entry name" value="Asn_synthetase_glu-h"/>
    <property type="match status" value="1"/>
</dbReference>
<keyword evidence="9 13" id="KW-0315">Glutamine amidotransferase</keyword>
<feature type="binding site" evidence="14">
    <location>
        <position position="240"/>
    </location>
    <ligand>
        <name>ATP</name>
        <dbReference type="ChEBI" id="CHEBI:30616"/>
    </ligand>
</feature>
<protein>
    <recommendedName>
        <fullName evidence="3">Asparagine synthetase [glutamine-hydrolyzing]</fullName>
        <ecNumber evidence="2">6.3.5.4</ecNumber>
    </recommendedName>
    <alternativeName>
        <fullName evidence="10">Glutamine-dependent asparagine synthetase</fullName>
    </alternativeName>
</protein>
<evidence type="ECO:0000256" key="14">
    <source>
        <dbReference type="PIRSR" id="PIRSR001589-2"/>
    </source>
</evidence>
<dbReference type="InterPro" id="IPR014729">
    <property type="entry name" value="Rossmann-like_a/b/a_fold"/>
</dbReference>
<name>T1L4C5_TETUR</name>
<dbReference type="GO" id="GO:0005829">
    <property type="term" value="C:cytosol"/>
    <property type="evidence" value="ECO:0007669"/>
    <property type="project" value="TreeGrafter"/>
</dbReference>
<reference evidence="17" key="2">
    <citation type="submission" date="2015-06" db="UniProtKB">
        <authorList>
            <consortium name="EnsemblMetazoa"/>
        </authorList>
    </citation>
    <scope>IDENTIFICATION</scope>
</reference>
<evidence type="ECO:0000256" key="4">
    <source>
        <dbReference type="ARBA" id="ARBA00022598"/>
    </source>
</evidence>
<evidence type="ECO:0000313" key="17">
    <source>
        <dbReference type="EnsemblMetazoa" id="tetur38g00310.1"/>
    </source>
</evidence>
<dbReference type="CDD" id="cd01991">
    <property type="entry name" value="Asn_synthase_B_C"/>
    <property type="match status" value="1"/>
</dbReference>
<evidence type="ECO:0000256" key="15">
    <source>
        <dbReference type="PIRSR" id="PIRSR001589-3"/>
    </source>
</evidence>
<dbReference type="STRING" id="32264.T1L4C5"/>
<dbReference type="Pfam" id="PF00733">
    <property type="entry name" value="Asn_synthase"/>
    <property type="match status" value="2"/>
</dbReference>
<dbReference type="KEGG" id="tut:107370165"/>
<feature type="binding site" evidence="14">
    <location>
        <position position="280"/>
    </location>
    <ligand>
        <name>ATP</name>
        <dbReference type="ChEBI" id="CHEBI:30616"/>
    </ligand>
</feature>
<dbReference type="SUPFAM" id="SSF52402">
    <property type="entry name" value="Adenine nucleotide alpha hydrolases-like"/>
    <property type="match status" value="1"/>
</dbReference>
<dbReference type="GO" id="GO:0004066">
    <property type="term" value="F:asparagine synthase (glutamine-hydrolyzing) activity"/>
    <property type="evidence" value="ECO:0007669"/>
    <property type="project" value="UniProtKB-EC"/>
</dbReference>
<dbReference type="InterPro" id="IPR033738">
    <property type="entry name" value="AsnB_N"/>
</dbReference>
<feature type="active site" description="For GATase activity" evidence="13">
    <location>
        <position position="2"/>
    </location>
</feature>
<keyword evidence="8 13" id="KW-0061">Asparagine biosynthesis</keyword>
<evidence type="ECO:0000256" key="10">
    <source>
        <dbReference type="ARBA" id="ARBA00030234"/>
    </source>
</evidence>
<dbReference type="NCBIfam" id="NF006949">
    <property type="entry name" value="PRK09431.1"/>
    <property type="match status" value="1"/>
</dbReference>